<evidence type="ECO:0000313" key="2">
    <source>
        <dbReference type="EMBL" id="OAF58312.1"/>
    </source>
</evidence>
<dbReference type="RefSeq" id="XP_024323597.1">
    <property type="nucleotide sequence ID" value="XM_024470114.1"/>
</dbReference>
<feature type="region of interest" description="Disordered" evidence="1">
    <location>
        <begin position="55"/>
        <end position="76"/>
    </location>
</feature>
<feature type="compositionally biased region" description="Low complexity" evidence="1">
    <location>
        <begin position="1"/>
        <end position="12"/>
    </location>
</feature>
<name>A0A177AA87_9PEZI</name>
<dbReference type="EMBL" id="KV441397">
    <property type="protein sequence ID" value="OAF58312.1"/>
    <property type="molecule type" value="Genomic_DNA"/>
</dbReference>
<accession>A0A177AA87</accession>
<dbReference type="VEuPathDB" id="FungiDB:GMDG_07216"/>
<feature type="region of interest" description="Disordered" evidence="1">
    <location>
        <begin position="1"/>
        <end position="26"/>
    </location>
</feature>
<dbReference type="OrthoDB" id="3439165at2759"/>
<gene>
    <name evidence="2" type="ORF">VC83_06517</name>
</gene>
<proteinExistence type="predicted"/>
<dbReference type="Proteomes" id="UP000077154">
    <property type="component" value="Unassembled WGS sequence"/>
</dbReference>
<reference evidence="2" key="1">
    <citation type="submission" date="2016-03" db="EMBL/GenBank/DDBJ databases">
        <title>Updated assembly of Pseudogymnoascus destructans, the fungus causing white-nose syndrome of bats.</title>
        <authorList>
            <person name="Palmer J.M."/>
            <person name="Drees K.P."/>
            <person name="Foster J.T."/>
            <person name="Lindner D.L."/>
        </authorList>
    </citation>
    <scope>NUCLEOTIDE SEQUENCE [LARGE SCALE GENOMIC DNA]</scope>
    <source>
        <strain evidence="2">20631-21</strain>
    </source>
</reference>
<feature type="compositionally biased region" description="Basic residues" evidence="1">
    <location>
        <begin position="59"/>
        <end position="71"/>
    </location>
</feature>
<dbReference type="AlphaFoldDB" id="A0A177AA87"/>
<organism evidence="2">
    <name type="scientific">Pseudogymnoascus destructans</name>
    <dbReference type="NCBI Taxonomy" id="655981"/>
    <lineage>
        <taxon>Eukaryota</taxon>
        <taxon>Fungi</taxon>
        <taxon>Dikarya</taxon>
        <taxon>Ascomycota</taxon>
        <taxon>Pezizomycotina</taxon>
        <taxon>Leotiomycetes</taxon>
        <taxon>Thelebolales</taxon>
        <taxon>Thelebolaceae</taxon>
        <taxon>Pseudogymnoascus</taxon>
    </lineage>
</organism>
<evidence type="ECO:0000256" key="1">
    <source>
        <dbReference type="SAM" id="MobiDB-lite"/>
    </source>
</evidence>
<dbReference type="GeneID" id="36289576"/>
<protein>
    <submittedName>
        <fullName evidence="2">Uncharacterized protein</fullName>
    </submittedName>
</protein>
<sequence>MSTSSSSQSSTTAVGTPRAYHRSSPSLTPELAYKVAAWLETQPPVSTYRPMASIDAVRKHPPPPPRRHARKVSTGYPTSLTTRKSLVVAAAATGRGARSAADATVPSSADTGLFGVECEEFCYCCKEIVGSKMEVQMAAAKFHIVSVKQKTRSRH</sequence>